<dbReference type="OrthoDB" id="10261782at2759"/>
<dbReference type="EMBL" id="PGCJ01000033">
    <property type="protein sequence ID" value="PLW55343.1"/>
    <property type="molecule type" value="Genomic_DNA"/>
</dbReference>
<organism evidence="3 4">
    <name type="scientific">Puccinia coronata f. sp. avenae</name>
    <dbReference type="NCBI Taxonomy" id="200324"/>
    <lineage>
        <taxon>Eukaryota</taxon>
        <taxon>Fungi</taxon>
        <taxon>Dikarya</taxon>
        <taxon>Basidiomycota</taxon>
        <taxon>Pucciniomycotina</taxon>
        <taxon>Pucciniomycetes</taxon>
        <taxon>Pucciniales</taxon>
        <taxon>Pucciniaceae</taxon>
        <taxon>Puccinia</taxon>
    </lineage>
</organism>
<dbReference type="AlphaFoldDB" id="A0A2N5VZC0"/>
<protein>
    <submittedName>
        <fullName evidence="3">Uncharacterized protein</fullName>
    </submittedName>
</protein>
<evidence type="ECO:0000313" key="3">
    <source>
        <dbReference type="EMBL" id="PLW55343.1"/>
    </source>
</evidence>
<feature type="chain" id="PRO_5015084104" evidence="1">
    <location>
        <begin position="19"/>
        <end position="619"/>
    </location>
</feature>
<dbReference type="PANTHER" id="PTHR35204">
    <property type="entry name" value="YALI0A21131P"/>
    <property type="match status" value="1"/>
</dbReference>
<dbReference type="EMBL" id="PGCI01000612">
    <property type="protein sequence ID" value="PLW24299.1"/>
    <property type="molecule type" value="Genomic_DNA"/>
</dbReference>
<accession>A0A2N5VZC0</accession>
<dbReference type="Proteomes" id="UP000235392">
    <property type="component" value="Unassembled WGS sequence"/>
</dbReference>
<dbReference type="InterPro" id="IPR038921">
    <property type="entry name" value="YOR389W-like"/>
</dbReference>
<evidence type="ECO:0000256" key="1">
    <source>
        <dbReference type="SAM" id="SignalP"/>
    </source>
</evidence>
<evidence type="ECO:0000313" key="4">
    <source>
        <dbReference type="Proteomes" id="UP000235388"/>
    </source>
</evidence>
<dbReference type="Proteomes" id="UP000235388">
    <property type="component" value="Unassembled WGS sequence"/>
</dbReference>
<comment type="caution">
    <text evidence="3">The sequence shown here is derived from an EMBL/GenBank/DDBJ whole genome shotgun (WGS) entry which is preliminary data.</text>
</comment>
<sequence>MKPIMLAVWAGLIASSWSDPEDADEGGQLSFLPMDSDEETFVAPARAEHPNLVFSSFAGLLQQWPNTYAYSGHSIVPGIIPRGTLLYHGTNHRTSPPSQGFEWLSFNPEYSYVIHAHRLGQIDLHKYTSTRALRIIYFDGQSASLGSPGFMDSQSVLIDGTVPEHFGSEGRYIEADYVRAGELCKIGSELGFEGIVRMNSCFELLWCDFSQGVKLVGSTNTTDPFDTHYEPGEFPESMKVTEAHKIAWPSDSSRVFLQNRSDAIDPLFPDEIDKNFRQRIEVFGANGSAVKVDSQGGSSHDPMESLLQVLDRPQVINSPFFLRSGQYYFRASHRQFFMPGEVRVTLDPSGFVSFYDRIGSLSQKRQVNGTEHGPRHAHTLYGISSSDVKKIKDRLIKVLTRKNAEGWRTDSDRLDWRALVWTIIQTYSKPLSELDYILKRDDLSAFKKAGEVRDLTYNMLLPHLDFSSWSISDPAWIDSSIRRCATGFTAGTYHASELTESIELIIAAIEGTLDRLCSTVLSIFSQAIELSSPNDLSITPDNTLESAVESHLPEWRQKTEELMAWLGWSTWAQCDPLCKPNEICLPPVWPIFWMKGRPDLDNYLPMCSNVADLKGGKKE</sequence>
<name>A0A2N5VZC0_9BASI</name>
<feature type="signal peptide" evidence="1">
    <location>
        <begin position="1"/>
        <end position="18"/>
    </location>
</feature>
<keyword evidence="4" id="KW-1185">Reference proteome</keyword>
<evidence type="ECO:0000313" key="5">
    <source>
        <dbReference type="Proteomes" id="UP000235392"/>
    </source>
</evidence>
<keyword evidence="1" id="KW-0732">Signal</keyword>
<reference evidence="4 5" key="1">
    <citation type="submission" date="2017-11" db="EMBL/GenBank/DDBJ databases">
        <title>De novo assembly and phasing of dikaryotic genomes from two isolates of Puccinia coronata f. sp. avenae, the causal agent of oat crown rust.</title>
        <authorList>
            <person name="Miller M.E."/>
            <person name="Zhang Y."/>
            <person name="Omidvar V."/>
            <person name="Sperschneider J."/>
            <person name="Schwessinger B."/>
            <person name="Raley C."/>
            <person name="Palmer J.M."/>
            <person name="Garnica D."/>
            <person name="Upadhyaya N."/>
            <person name="Rathjen J."/>
            <person name="Taylor J.M."/>
            <person name="Park R.F."/>
            <person name="Dodds P.N."/>
            <person name="Hirsch C.D."/>
            <person name="Kianian S.F."/>
            <person name="Figueroa M."/>
        </authorList>
    </citation>
    <scope>NUCLEOTIDE SEQUENCE [LARGE SCALE GENOMIC DNA]</scope>
    <source>
        <strain evidence="3">12NC29</strain>
        <strain evidence="2">12SD80</strain>
    </source>
</reference>
<proteinExistence type="predicted"/>
<evidence type="ECO:0000313" key="2">
    <source>
        <dbReference type="EMBL" id="PLW24299.1"/>
    </source>
</evidence>
<gene>
    <name evidence="3" type="ORF">PCANC_02288</name>
    <name evidence="2" type="ORF">PCASD_09264</name>
</gene>
<dbReference type="STRING" id="200324.A0A2N5VZC0"/>
<dbReference type="PANTHER" id="PTHR35204:SF1">
    <property type="entry name" value="ENTEROTOXIN"/>
    <property type="match status" value="1"/>
</dbReference>